<evidence type="ECO:0000313" key="1">
    <source>
        <dbReference type="EMBL" id="EDZ93495.1"/>
    </source>
</evidence>
<name>B5W4Q3_LIMMA</name>
<reference evidence="1 2" key="1">
    <citation type="journal article" date="2011" name="Appl. Environ. Microbiol.">
        <title>Contribution of a Sodium Ion Gradient to Energy Conservation during Fermentation in the Cyanobacterium Arthrospira (Spirulina) maxima CS-328.</title>
        <authorList>
            <person name="Carrieri D."/>
            <person name="Ananyev G."/>
            <person name="Lenz O."/>
            <person name="Bryant D.A."/>
            <person name="Dismukes G.C."/>
        </authorList>
    </citation>
    <scope>NUCLEOTIDE SEQUENCE [LARGE SCALE GENOMIC DNA]</scope>
    <source>
        <strain evidence="1 2">CS-328</strain>
    </source>
</reference>
<dbReference type="AlphaFoldDB" id="B5W4Q3"/>
<protein>
    <submittedName>
        <fullName evidence="1">Uncharacterized protein</fullName>
    </submittedName>
</protein>
<evidence type="ECO:0000313" key="2">
    <source>
        <dbReference type="Proteomes" id="UP000004061"/>
    </source>
</evidence>
<accession>B5W4Q3</accession>
<sequence length="31" mass="3611">MRPNFFADLKIQPIEQITKKNTPQVEGILLK</sequence>
<gene>
    <name evidence="1" type="ORF">AmaxDRAFT_3747</name>
</gene>
<comment type="caution">
    <text evidence="1">The sequence shown here is derived from an EMBL/GenBank/DDBJ whole genome shotgun (WGS) entry which is preliminary data.</text>
</comment>
<organism evidence="1 2">
    <name type="scientific">Limnospira maxima CS-328</name>
    <dbReference type="NCBI Taxonomy" id="513049"/>
    <lineage>
        <taxon>Bacteria</taxon>
        <taxon>Bacillati</taxon>
        <taxon>Cyanobacteriota</taxon>
        <taxon>Cyanophyceae</taxon>
        <taxon>Oscillatoriophycideae</taxon>
        <taxon>Oscillatoriales</taxon>
        <taxon>Sirenicapillariaceae</taxon>
        <taxon>Limnospira</taxon>
    </lineage>
</organism>
<keyword evidence="2" id="KW-1185">Reference proteome</keyword>
<dbReference type="Proteomes" id="UP000004061">
    <property type="component" value="Unassembled WGS sequence"/>
</dbReference>
<dbReference type="EMBL" id="ABYK01000031">
    <property type="protein sequence ID" value="EDZ93495.1"/>
    <property type="molecule type" value="Genomic_DNA"/>
</dbReference>
<proteinExistence type="predicted"/>